<accession>A0A6G7YNF8</accession>
<evidence type="ECO:0000256" key="2">
    <source>
        <dbReference type="ARBA" id="ARBA00022448"/>
    </source>
</evidence>
<dbReference type="KEGG" id="spii:G7077_04530"/>
<dbReference type="GO" id="GO:0009279">
    <property type="term" value="C:cell outer membrane"/>
    <property type="evidence" value="ECO:0007669"/>
    <property type="project" value="UniProtKB-SubCell"/>
</dbReference>
<keyword evidence="9 10" id="KW-0998">Cell outer membrane</keyword>
<evidence type="ECO:0000313" key="15">
    <source>
        <dbReference type="Proteomes" id="UP000503222"/>
    </source>
</evidence>
<dbReference type="Gene3D" id="2.170.130.10">
    <property type="entry name" value="TonB-dependent receptor, plug domain"/>
    <property type="match status" value="1"/>
</dbReference>
<dbReference type="Proteomes" id="UP000503222">
    <property type="component" value="Chromosome"/>
</dbReference>
<evidence type="ECO:0000256" key="11">
    <source>
        <dbReference type="RuleBase" id="RU003357"/>
    </source>
</evidence>
<keyword evidence="3 10" id="KW-1134">Transmembrane beta strand</keyword>
<protein>
    <submittedName>
        <fullName evidence="14">TonB-dependent receptor</fullName>
    </submittedName>
</protein>
<dbReference type="Gene3D" id="2.40.170.20">
    <property type="entry name" value="TonB-dependent receptor, beta-barrel domain"/>
    <property type="match status" value="1"/>
</dbReference>
<dbReference type="AlphaFoldDB" id="A0A6G7YNF8"/>
<evidence type="ECO:0000256" key="8">
    <source>
        <dbReference type="ARBA" id="ARBA00023136"/>
    </source>
</evidence>
<keyword evidence="8 10" id="KW-0472">Membrane</keyword>
<keyword evidence="2 10" id="KW-0813">Transport</keyword>
<evidence type="ECO:0000259" key="12">
    <source>
        <dbReference type="Pfam" id="PF00593"/>
    </source>
</evidence>
<dbReference type="SUPFAM" id="SSF56935">
    <property type="entry name" value="Porins"/>
    <property type="match status" value="1"/>
</dbReference>
<dbReference type="InterPro" id="IPR039426">
    <property type="entry name" value="TonB-dep_rcpt-like"/>
</dbReference>
<evidence type="ECO:0000259" key="13">
    <source>
        <dbReference type="Pfam" id="PF07715"/>
    </source>
</evidence>
<dbReference type="Pfam" id="PF07715">
    <property type="entry name" value="Plug"/>
    <property type="match status" value="1"/>
</dbReference>
<feature type="domain" description="TonB-dependent receptor-like beta-barrel" evidence="12">
    <location>
        <begin position="274"/>
        <end position="712"/>
    </location>
</feature>
<keyword evidence="4 10" id="KW-0812">Transmembrane</keyword>
<keyword evidence="5" id="KW-0732">Signal</keyword>
<sequence>MQMIHAPMTAQEPAIVVVGSREDAHQAPNTTESKTAEELRQTTNVRNTEDALRYFPSLLVRKRHIGDTQAPLATRTSGVGASARSLIYSDGVLLSALIGNNNSFASPRWGMVSPEEIDRVDVLYGPFSARYPGNAIGGVVEISTRMPGHLQGSVTVAGNRQHFDQYGTDGNYPAYQIAGTVGDKAGPLSWFLSANHVDSKSQPLAYITVAQSPTSATPGRAVTGAFDRLSRTGSPIFVIGAGGFERQRQDNFKAKMALDLASGFKVRWQSAVFLNDTNSHARTYLTDAGGNDVLSGVVNIGGRNISIPATAFSNQVYRFDERHWMHSASIEQAAPGFFWSLTGSIYDYGKSEQRIVGSAAAIGTNGAGSVVRMNGTGWRTLDLHGYAHATGAHQVHVGAHYDGFTLKNARFATADWKSGERGALTQLSRGHTRTFAIWAEDQWSLAPSLMATIGARYEWWKAYGGRNFSMAPVLAVEQPEVISSGLSPKASLRWQGTRGWSATLSAARAIRFPTVSELYQAIATGPTITVPNPNLRPEKANSAELAVEHRSNGGHIRLSLFREVVRDALLSQSAPLPGSTQLFNYVQNVGKTRTNGLEASFERRDLLPRFDVSGSFTLTDPTIVSDPAFRAAEGKNIPQVPRRKATLVGTWRATNAASFTLAGRYASRSYGTIDNSDVVAHTYQGFEPYLVLDARAVVKLPRNLQFAVGAENFTDKRYFLFHPFPGRTLTAEVGWRF</sequence>
<evidence type="ECO:0000256" key="4">
    <source>
        <dbReference type="ARBA" id="ARBA00022692"/>
    </source>
</evidence>
<keyword evidence="15" id="KW-1185">Reference proteome</keyword>
<evidence type="ECO:0000256" key="1">
    <source>
        <dbReference type="ARBA" id="ARBA00004571"/>
    </source>
</evidence>
<evidence type="ECO:0000256" key="5">
    <source>
        <dbReference type="ARBA" id="ARBA00022729"/>
    </source>
</evidence>
<dbReference type="PANTHER" id="PTHR30069:SF53">
    <property type="entry name" value="COLICIN I RECEPTOR-RELATED"/>
    <property type="match status" value="1"/>
</dbReference>
<keyword evidence="6" id="KW-0406">Ion transport</keyword>
<dbReference type="InterPro" id="IPR000531">
    <property type="entry name" value="Beta-barrel_TonB"/>
</dbReference>
<reference evidence="14 15" key="1">
    <citation type="submission" date="2020-03" db="EMBL/GenBank/DDBJ databases">
        <title>Sphingomonas sp. nov., isolated from fish.</title>
        <authorList>
            <person name="Hyun D.-W."/>
            <person name="Bae J.-W."/>
        </authorList>
    </citation>
    <scope>NUCLEOTIDE SEQUENCE [LARGE SCALE GENOMIC DNA]</scope>
    <source>
        <strain evidence="14 15">HDW15B</strain>
    </source>
</reference>
<comment type="similarity">
    <text evidence="10 11">Belongs to the TonB-dependent receptor family.</text>
</comment>
<dbReference type="Pfam" id="PF00593">
    <property type="entry name" value="TonB_dep_Rec_b-barrel"/>
    <property type="match status" value="1"/>
</dbReference>
<dbReference type="InterPro" id="IPR037066">
    <property type="entry name" value="Plug_dom_sf"/>
</dbReference>
<gene>
    <name evidence="14" type="ORF">G7077_04530</name>
</gene>
<name>A0A6G7YNF8_9SPHN</name>
<evidence type="ECO:0000256" key="6">
    <source>
        <dbReference type="ARBA" id="ARBA00023065"/>
    </source>
</evidence>
<evidence type="ECO:0000256" key="7">
    <source>
        <dbReference type="ARBA" id="ARBA00023077"/>
    </source>
</evidence>
<dbReference type="PROSITE" id="PS52016">
    <property type="entry name" value="TONB_DEPENDENT_REC_3"/>
    <property type="match status" value="1"/>
</dbReference>
<evidence type="ECO:0000256" key="10">
    <source>
        <dbReference type="PROSITE-ProRule" id="PRU01360"/>
    </source>
</evidence>
<dbReference type="RefSeq" id="WP_166410671.1">
    <property type="nucleotide sequence ID" value="NZ_CP049869.1"/>
</dbReference>
<evidence type="ECO:0000313" key="14">
    <source>
        <dbReference type="EMBL" id="QIK78278.1"/>
    </source>
</evidence>
<organism evidence="14 15">
    <name type="scientific">Sphingomonas piscis</name>
    <dbReference type="NCBI Taxonomy" id="2714943"/>
    <lineage>
        <taxon>Bacteria</taxon>
        <taxon>Pseudomonadati</taxon>
        <taxon>Pseudomonadota</taxon>
        <taxon>Alphaproteobacteria</taxon>
        <taxon>Sphingomonadales</taxon>
        <taxon>Sphingomonadaceae</taxon>
        <taxon>Sphingomonas</taxon>
    </lineage>
</organism>
<dbReference type="GO" id="GO:0044718">
    <property type="term" value="P:siderophore transmembrane transport"/>
    <property type="evidence" value="ECO:0007669"/>
    <property type="project" value="TreeGrafter"/>
</dbReference>
<evidence type="ECO:0000256" key="9">
    <source>
        <dbReference type="ARBA" id="ARBA00023237"/>
    </source>
</evidence>
<keyword evidence="14" id="KW-0675">Receptor</keyword>
<dbReference type="InterPro" id="IPR012910">
    <property type="entry name" value="Plug_dom"/>
</dbReference>
<feature type="domain" description="TonB-dependent receptor plug" evidence="13">
    <location>
        <begin position="26"/>
        <end position="139"/>
    </location>
</feature>
<dbReference type="GO" id="GO:0015344">
    <property type="term" value="F:siderophore uptake transmembrane transporter activity"/>
    <property type="evidence" value="ECO:0007669"/>
    <property type="project" value="TreeGrafter"/>
</dbReference>
<dbReference type="InterPro" id="IPR036942">
    <property type="entry name" value="Beta-barrel_TonB_sf"/>
</dbReference>
<evidence type="ECO:0000256" key="3">
    <source>
        <dbReference type="ARBA" id="ARBA00022452"/>
    </source>
</evidence>
<proteinExistence type="inferred from homology"/>
<keyword evidence="7 11" id="KW-0798">TonB box</keyword>
<dbReference type="PANTHER" id="PTHR30069">
    <property type="entry name" value="TONB-DEPENDENT OUTER MEMBRANE RECEPTOR"/>
    <property type="match status" value="1"/>
</dbReference>
<dbReference type="CDD" id="cd01347">
    <property type="entry name" value="ligand_gated_channel"/>
    <property type="match status" value="1"/>
</dbReference>
<dbReference type="EMBL" id="CP049869">
    <property type="protein sequence ID" value="QIK78278.1"/>
    <property type="molecule type" value="Genomic_DNA"/>
</dbReference>
<comment type="subcellular location">
    <subcellularLocation>
        <location evidence="1 10">Cell outer membrane</location>
        <topology evidence="1 10">Multi-pass membrane protein</topology>
    </subcellularLocation>
</comment>